<dbReference type="AlphaFoldDB" id="A0A5J5A0J7"/>
<dbReference type="InterPro" id="IPR044800">
    <property type="entry name" value="LEC2-like"/>
</dbReference>
<evidence type="ECO:0000313" key="8">
    <source>
        <dbReference type="Proteomes" id="UP000325577"/>
    </source>
</evidence>
<proteinExistence type="predicted"/>
<dbReference type="InterPro" id="IPR003340">
    <property type="entry name" value="B3_DNA-bd"/>
</dbReference>
<feature type="domain" description="TF-B3" evidence="6">
    <location>
        <begin position="48"/>
        <end position="157"/>
    </location>
</feature>
<dbReference type="GO" id="GO:0003677">
    <property type="term" value="F:DNA binding"/>
    <property type="evidence" value="ECO:0007669"/>
    <property type="project" value="UniProtKB-KW"/>
</dbReference>
<dbReference type="EMBL" id="CM018047">
    <property type="protein sequence ID" value="KAA8522881.1"/>
    <property type="molecule type" value="Genomic_DNA"/>
</dbReference>
<dbReference type="Pfam" id="PF02362">
    <property type="entry name" value="B3"/>
    <property type="match status" value="1"/>
</dbReference>
<gene>
    <name evidence="7" type="ORF">F0562_009304</name>
</gene>
<keyword evidence="8" id="KW-1185">Reference proteome</keyword>
<evidence type="ECO:0000256" key="3">
    <source>
        <dbReference type="ARBA" id="ARBA00023125"/>
    </source>
</evidence>
<evidence type="ECO:0000313" key="7">
    <source>
        <dbReference type="EMBL" id="KAA8522881.1"/>
    </source>
</evidence>
<keyword evidence="5" id="KW-0539">Nucleus</keyword>
<dbReference type="SUPFAM" id="SSF101936">
    <property type="entry name" value="DNA-binding pseudobarrel domain"/>
    <property type="match status" value="1"/>
</dbReference>
<reference evidence="7 8" key="1">
    <citation type="submission" date="2019-09" db="EMBL/GenBank/DDBJ databases">
        <title>A chromosome-level genome assembly of the Chinese tupelo Nyssa sinensis.</title>
        <authorList>
            <person name="Yang X."/>
            <person name="Kang M."/>
            <person name="Yang Y."/>
            <person name="Xiong H."/>
            <person name="Wang M."/>
            <person name="Zhang Z."/>
            <person name="Wang Z."/>
            <person name="Wu H."/>
            <person name="Ma T."/>
            <person name="Liu J."/>
            <person name="Xi Z."/>
        </authorList>
    </citation>
    <scope>NUCLEOTIDE SEQUENCE [LARGE SCALE GENOMIC DNA]</scope>
    <source>
        <strain evidence="7">J267</strain>
        <tissue evidence="7">Leaf</tissue>
    </source>
</reference>
<dbReference type="Proteomes" id="UP000325577">
    <property type="component" value="Linkage Group LG4"/>
</dbReference>
<organism evidence="7 8">
    <name type="scientific">Nyssa sinensis</name>
    <dbReference type="NCBI Taxonomy" id="561372"/>
    <lineage>
        <taxon>Eukaryota</taxon>
        <taxon>Viridiplantae</taxon>
        <taxon>Streptophyta</taxon>
        <taxon>Embryophyta</taxon>
        <taxon>Tracheophyta</taxon>
        <taxon>Spermatophyta</taxon>
        <taxon>Magnoliopsida</taxon>
        <taxon>eudicotyledons</taxon>
        <taxon>Gunneridae</taxon>
        <taxon>Pentapetalae</taxon>
        <taxon>asterids</taxon>
        <taxon>Cornales</taxon>
        <taxon>Nyssaceae</taxon>
        <taxon>Nyssa</taxon>
    </lineage>
</organism>
<sequence length="188" mass="21514">MEEEMSMISNATRNATGEALDSNSSNYSFRIMKCRRHDNSVCASRQLLQKELTPSDVGKLNPLVIPKKYALKYFPHISEGVEENVASGGLDDKQLVFYDRLTRSWKFRYCYWKSSQNFVFTRGWYRFVKAKDMVVFSISECKNGSEEGQAFCMIDLKYNDGIESNGGVVENIHEDAGHRRVATQYGTT</sequence>
<evidence type="ECO:0000256" key="2">
    <source>
        <dbReference type="ARBA" id="ARBA00023015"/>
    </source>
</evidence>
<evidence type="ECO:0000256" key="5">
    <source>
        <dbReference type="ARBA" id="ARBA00023242"/>
    </source>
</evidence>
<name>A0A5J5A0J7_9ASTE</name>
<accession>A0A5J5A0J7</accession>
<dbReference type="Gene3D" id="2.40.330.10">
    <property type="entry name" value="DNA-binding pseudobarrel domain"/>
    <property type="match status" value="1"/>
</dbReference>
<dbReference type="CDD" id="cd10017">
    <property type="entry name" value="B3_DNA"/>
    <property type="match status" value="1"/>
</dbReference>
<keyword evidence="3" id="KW-0238">DNA-binding</keyword>
<dbReference type="SMART" id="SM01019">
    <property type="entry name" value="B3"/>
    <property type="match status" value="1"/>
</dbReference>
<dbReference type="PANTHER" id="PTHR31140:SF58">
    <property type="entry name" value="DNA-BINDING PROTEIN RAV1"/>
    <property type="match status" value="1"/>
</dbReference>
<dbReference type="OrthoDB" id="1740545at2759"/>
<comment type="subcellular location">
    <subcellularLocation>
        <location evidence="1">Nucleus</location>
    </subcellularLocation>
</comment>
<protein>
    <recommendedName>
        <fullName evidence="6">TF-B3 domain-containing protein</fullName>
    </recommendedName>
</protein>
<dbReference type="GO" id="GO:0003700">
    <property type="term" value="F:DNA-binding transcription factor activity"/>
    <property type="evidence" value="ECO:0007669"/>
    <property type="project" value="InterPro"/>
</dbReference>
<evidence type="ECO:0000256" key="1">
    <source>
        <dbReference type="ARBA" id="ARBA00004123"/>
    </source>
</evidence>
<dbReference type="GO" id="GO:0005634">
    <property type="term" value="C:nucleus"/>
    <property type="evidence" value="ECO:0007669"/>
    <property type="project" value="UniProtKB-SubCell"/>
</dbReference>
<evidence type="ECO:0000256" key="4">
    <source>
        <dbReference type="ARBA" id="ARBA00023163"/>
    </source>
</evidence>
<evidence type="ECO:0000259" key="6">
    <source>
        <dbReference type="SMART" id="SM01019"/>
    </source>
</evidence>
<dbReference type="PANTHER" id="PTHR31140">
    <property type="entry name" value="B3 DOMAIN-CONTAINING TRANSCRIPTION FACTOR ABI3"/>
    <property type="match status" value="1"/>
</dbReference>
<dbReference type="InterPro" id="IPR015300">
    <property type="entry name" value="DNA-bd_pseudobarrel_sf"/>
</dbReference>
<keyword evidence="4" id="KW-0804">Transcription</keyword>
<keyword evidence="2" id="KW-0805">Transcription regulation</keyword>